<dbReference type="KEGG" id="mgod:E7746_12885"/>
<sequence>MELRYINEDEKCYGITGMAIGMVVWNAEDVLASVSLDAPVDEVVEFTNEYYFNGNPRLSAKVAWNHILEHYQVSMGMMIGNVLCRSYVLHESSLDNKIKDELIKYLDEEGRETCSLESDEVRRLFDKSFSYLNKVFNHSGVQSIAHDFARVLKNRRRMSRGEVIEQLQALHQL</sequence>
<dbReference type="OrthoDB" id="1097318at2"/>
<dbReference type="EMBL" id="CP039393">
    <property type="protein sequence ID" value="QCD36711.1"/>
    <property type="molecule type" value="Genomic_DNA"/>
</dbReference>
<dbReference type="RefSeq" id="WP_123394826.1">
    <property type="nucleotide sequence ID" value="NZ_CANQMU010000033.1"/>
</dbReference>
<reference evidence="1 2" key="1">
    <citation type="submission" date="2019-02" db="EMBL/GenBank/DDBJ databases">
        <title>Isolation and identification of novel species under the genus Muribaculum.</title>
        <authorList>
            <person name="Miyake S."/>
            <person name="Ding Y."/>
            <person name="Low A."/>
            <person name="Soh M."/>
            <person name="Seedorf H."/>
        </authorList>
    </citation>
    <scope>NUCLEOTIDE SEQUENCE [LARGE SCALE GENOMIC DNA]</scope>
    <source>
        <strain evidence="1 2">TLL-A4</strain>
    </source>
</reference>
<proteinExistence type="predicted"/>
<name>A0A4P7VQW5_9BACT</name>
<evidence type="ECO:0000313" key="1">
    <source>
        <dbReference type="EMBL" id="QCD36711.1"/>
    </source>
</evidence>
<keyword evidence="2" id="KW-1185">Reference proteome</keyword>
<accession>A0A4P7VQW5</accession>
<dbReference type="Proteomes" id="UP000297031">
    <property type="component" value="Chromosome"/>
</dbReference>
<organism evidence="1 2">
    <name type="scientific">Muribaculum gordoncarteri</name>
    <dbReference type="NCBI Taxonomy" id="2530390"/>
    <lineage>
        <taxon>Bacteria</taxon>
        <taxon>Pseudomonadati</taxon>
        <taxon>Bacteroidota</taxon>
        <taxon>Bacteroidia</taxon>
        <taxon>Bacteroidales</taxon>
        <taxon>Muribaculaceae</taxon>
        <taxon>Muribaculum</taxon>
    </lineage>
</organism>
<dbReference type="AlphaFoldDB" id="A0A4P7VQW5"/>
<protein>
    <submittedName>
        <fullName evidence="1">Uncharacterized protein</fullName>
    </submittedName>
</protein>
<evidence type="ECO:0000313" key="2">
    <source>
        <dbReference type="Proteomes" id="UP000297031"/>
    </source>
</evidence>
<gene>
    <name evidence="1" type="ORF">E7746_12885</name>
</gene>